<dbReference type="SUPFAM" id="SSF48371">
    <property type="entry name" value="ARM repeat"/>
    <property type="match status" value="1"/>
</dbReference>
<dbReference type="Proteomes" id="UP001152797">
    <property type="component" value="Unassembled WGS sequence"/>
</dbReference>
<dbReference type="InterPro" id="IPR011989">
    <property type="entry name" value="ARM-like"/>
</dbReference>
<sequence>MAIPMGPMGTMGTMGPVQGAMPVGIHGIQCQVLVPVAMVSFPVSPAPSTVASTSVGSETGSEGMISRQSSELVSETDGTPASPEQRDVAANLTGGSGIFGCVWDLSQRSKGCRHVQEKGTTGGEMLQSCGDLERSQLSLELKGHVWQAARSACANYVLQKFIQVLRPQACQFIIDELLQQKNEVTDLARHQYGCRILQRLLENCHVEQMEPVVKLLLSEAMTLVRHSYGTFVMQVIFDFGTEEQREQLGITLLEALKSSSQDENCAQVLSKALQHAPQKETLATAMVPHLPQLARGRHSHHTVLPVLQLLPEAELNRAMTLLSQKATKLWASRYGRLVVSLGAGRFHGGIFPMIL</sequence>
<dbReference type="PANTHER" id="PTHR12537">
    <property type="entry name" value="RNA BINDING PROTEIN PUMILIO-RELATED"/>
    <property type="match status" value="1"/>
</dbReference>
<proteinExistence type="predicted"/>
<evidence type="ECO:0000256" key="1">
    <source>
        <dbReference type="ARBA" id="ARBA00022737"/>
    </source>
</evidence>
<reference evidence="6 7" key="2">
    <citation type="submission" date="2024-05" db="EMBL/GenBank/DDBJ databases">
        <authorList>
            <person name="Chen Y."/>
            <person name="Shah S."/>
            <person name="Dougan E. K."/>
            <person name="Thang M."/>
            <person name="Chan C."/>
        </authorList>
    </citation>
    <scope>NUCLEOTIDE SEQUENCE [LARGE SCALE GENOMIC DNA]</scope>
</reference>
<comment type="caution">
    <text evidence="5">The sequence shown here is derived from an EMBL/GenBank/DDBJ whole genome shotgun (WGS) entry which is preliminary data.</text>
</comment>
<feature type="repeat" description="Pumilio" evidence="2">
    <location>
        <begin position="215"/>
        <end position="254"/>
    </location>
</feature>
<dbReference type="Gene3D" id="1.25.10.10">
    <property type="entry name" value="Leucine-rich Repeat Variant"/>
    <property type="match status" value="1"/>
</dbReference>
<gene>
    <name evidence="5" type="ORF">C1SCF055_LOCUS2112</name>
</gene>
<evidence type="ECO:0000256" key="2">
    <source>
        <dbReference type="PROSITE-ProRule" id="PRU00317"/>
    </source>
</evidence>
<evidence type="ECO:0000313" key="6">
    <source>
        <dbReference type="EMBL" id="CAL4760936.1"/>
    </source>
</evidence>
<organism evidence="5">
    <name type="scientific">Cladocopium goreaui</name>
    <dbReference type="NCBI Taxonomy" id="2562237"/>
    <lineage>
        <taxon>Eukaryota</taxon>
        <taxon>Sar</taxon>
        <taxon>Alveolata</taxon>
        <taxon>Dinophyceae</taxon>
        <taxon>Suessiales</taxon>
        <taxon>Symbiodiniaceae</taxon>
        <taxon>Cladocopium</taxon>
    </lineage>
</organism>
<dbReference type="Pfam" id="PF00806">
    <property type="entry name" value="PUF"/>
    <property type="match status" value="3"/>
</dbReference>
<dbReference type="PANTHER" id="PTHR12537:SF12">
    <property type="entry name" value="MATERNAL PROTEIN PUMILIO"/>
    <property type="match status" value="1"/>
</dbReference>
<keyword evidence="7" id="KW-1185">Reference proteome</keyword>
<evidence type="ECO:0000313" key="5">
    <source>
        <dbReference type="EMBL" id="CAI3973624.1"/>
    </source>
</evidence>
<dbReference type="EMBL" id="CAMXCT030000088">
    <property type="protein sequence ID" value="CAL4760936.1"/>
    <property type="molecule type" value="Genomic_DNA"/>
</dbReference>
<dbReference type="InterPro" id="IPR016024">
    <property type="entry name" value="ARM-type_fold"/>
</dbReference>
<reference evidence="5" key="1">
    <citation type="submission" date="2022-10" db="EMBL/GenBank/DDBJ databases">
        <authorList>
            <person name="Chen Y."/>
            <person name="Dougan E. K."/>
            <person name="Chan C."/>
            <person name="Rhodes N."/>
            <person name="Thang M."/>
        </authorList>
    </citation>
    <scope>NUCLEOTIDE SEQUENCE</scope>
</reference>
<evidence type="ECO:0000256" key="3">
    <source>
        <dbReference type="SAM" id="MobiDB-lite"/>
    </source>
</evidence>
<accession>A0A9P1FE56</accession>
<dbReference type="InterPro" id="IPR001313">
    <property type="entry name" value="Pumilio_RNA-bd_rpt"/>
</dbReference>
<dbReference type="AlphaFoldDB" id="A0A9P1FE56"/>
<feature type="repeat" description="Pumilio" evidence="2">
    <location>
        <begin position="176"/>
        <end position="214"/>
    </location>
</feature>
<dbReference type="SMART" id="SM00025">
    <property type="entry name" value="Pumilio"/>
    <property type="match status" value="4"/>
</dbReference>
<dbReference type="GO" id="GO:0005737">
    <property type="term" value="C:cytoplasm"/>
    <property type="evidence" value="ECO:0007669"/>
    <property type="project" value="TreeGrafter"/>
</dbReference>
<dbReference type="EMBL" id="CAMXCT010000088">
    <property type="protein sequence ID" value="CAI3973624.1"/>
    <property type="molecule type" value="Genomic_DNA"/>
</dbReference>
<feature type="compositionally biased region" description="Low complexity" evidence="3">
    <location>
        <begin position="48"/>
        <end position="63"/>
    </location>
</feature>
<keyword evidence="1" id="KW-0677">Repeat</keyword>
<protein>
    <submittedName>
        <fullName evidence="6">Maternal protein pumilio</fullName>
    </submittedName>
</protein>
<dbReference type="GO" id="GO:0003729">
    <property type="term" value="F:mRNA binding"/>
    <property type="evidence" value="ECO:0007669"/>
    <property type="project" value="TreeGrafter"/>
</dbReference>
<feature type="region of interest" description="Disordered" evidence="3">
    <location>
        <begin position="45"/>
        <end position="88"/>
    </location>
</feature>
<name>A0A9P1FE56_9DINO</name>
<dbReference type="GO" id="GO:0010608">
    <property type="term" value="P:post-transcriptional regulation of gene expression"/>
    <property type="evidence" value="ECO:0007669"/>
    <property type="project" value="TreeGrafter"/>
</dbReference>
<feature type="compositionally biased region" description="Polar residues" evidence="3">
    <location>
        <begin position="66"/>
        <end position="79"/>
    </location>
</feature>
<dbReference type="PROSITE" id="PS50302">
    <property type="entry name" value="PUM"/>
    <property type="match status" value="2"/>
</dbReference>
<evidence type="ECO:0000313" key="7">
    <source>
        <dbReference type="Proteomes" id="UP001152797"/>
    </source>
</evidence>
<dbReference type="EMBL" id="CAMXCT020000088">
    <property type="protein sequence ID" value="CAL1126999.1"/>
    <property type="molecule type" value="Genomic_DNA"/>
</dbReference>
<feature type="domain" description="PUM-HD" evidence="4">
    <location>
        <begin position="153"/>
        <end position="355"/>
    </location>
</feature>
<dbReference type="OrthoDB" id="668540at2759"/>
<dbReference type="PROSITE" id="PS50303">
    <property type="entry name" value="PUM_HD"/>
    <property type="match status" value="1"/>
</dbReference>
<evidence type="ECO:0000259" key="4">
    <source>
        <dbReference type="PROSITE" id="PS50303"/>
    </source>
</evidence>
<dbReference type="InterPro" id="IPR033133">
    <property type="entry name" value="PUM-HD"/>
</dbReference>